<reference evidence="1" key="1">
    <citation type="submission" date="2021-01" db="EMBL/GenBank/DDBJ databases">
        <title>A chromosome-scale assembly of European eel, Anguilla anguilla.</title>
        <authorList>
            <person name="Henkel C."/>
            <person name="Jong-Raadsen S.A."/>
            <person name="Dufour S."/>
            <person name="Weltzien F.-A."/>
            <person name="Palstra A.P."/>
            <person name="Pelster B."/>
            <person name="Spaink H.P."/>
            <person name="Van Den Thillart G.E."/>
            <person name="Jansen H."/>
            <person name="Zahm M."/>
            <person name="Klopp C."/>
            <person name="Cedric C."/>
            <person name="Louis A."/>
            <person name="Berthelot C."/>
            <person name="Parey E."/>
            <person name="Roest Crollius H."/>
            <person name="Montfort J."/>
            <person name="Robinson-Rechavi M."/>
            <person name="Bucao C."/>
            <person name="Bouchez O."/>
            <person name="Gislard M."/>
            <person name="Lluch J."/>
            <person name="Milhes M."/>
            <person name="Lampietro C."/>
            <person name="Lopez Roques C."/>
            <person name="Donnadieu C."/>
            <person name="Braasch I."/>
            <person name="Desvignes T."/>
            <person name="Postlethwait J."/>
            <person name="Bobe J."/>
            <person name="Guiguen Y."/>
            <person name="Dirks R."/>
        </authorList>
    </citation>
    <scope>NUCLEOTIDE SEQUENCE</scope>
    <source>
        <strain evidence="1">Tag_6206</strain>
        <tissue evidence="1">Liver</tissue>
    </source>
</reference>
<dbReference type="EMBL" id="JAFIRN010000012">
    <property type="protein sequence ID" value="KAG5838987.1"/>
    <property type="molecule type" value="Genomic_DNA"/>
</dbReference>
<dbReference type="AlphaFoldDB" id="A0A9D3LZI7"/>
<proteinExistence type="predicted"/>
<organism evidence="1 2">
    <name type="scientific">Anguilla anguilla</name>
    <name type="common">European freshwater eel</name>
    <name type="synonym">Muraena anguilla</name>
    <dbReference type="NCBI Taxonomy" id="7936"/>
    <lineage>
        <taxon>Eukaryota</taxon>
        <taxon>Metazoa</taxon>
        <taxon>Chordata</taxon>
        <taxon>Craniata</taxon>
        <taxon>Vertebrata</taxon>
        <taxon>Euteleostomi</taxon>
        <taxon>Actinopterygii</taxon>
        <taxon>Neopterygii</taxon>
        <taxon>Teleostei</taxon>
        <taxon>Anguilliformes</taxon>
        <taxon>Anguillidae</taxon>
        <taxon>Anguilla</taxon>
    </lineage>
</organism>
<protein>
    <submittedName>
        <fullName evidence="1">Uncharacterized protein</fullName>
    </submittedName>
</protein>
<accession>A0A9D3LZI7</accession>
<gene>
    <name evidence="1" type="ORF">ANANG_G00229580</name>
</gene>
<evidence type="ECO:0000313" key="2">
    <source>
        <dbReference type="Proteomes" id="UP001044222"/>
    </source>
</evidence>
<evidence type="ECO:0000313" key="1">
    <source>
        <dbReference type="EMBL" id="KAG5838987.1"/>
    </source>
</evidence>
<comment type="caution">
    <text evidence="1">The sequence shown here is derived from an EMBL/GenBank/DDBJ whole genome shotgun (WGS) entry which is preliminary data.</text>
</comment>
<sequence>MMFIVCSFPVLKSTHLFIYTRLSWSRSRGVLELVWSLLEPIPACWARGRNTPWTGRQSTQSGSIRAHTSLTHSYLGAIWSLLLAYLHIFVLWEEPGVPRGNPHEHKENVQTPHRKGKVGTQTRDLLAVRRQHYPLHHHAAPVSKLTH</sequence>
<dbReference type="Proteomes" id="UP001044222">
    <property type="component" value="Chromosome 12"/>
</dbReference>
<keyword evidence="2" id="KW-1185">Reference proteome</keyword>
<name>A0A9D3LZI7_ANGAN</name>